<dbReference type="GO" id="GO:0102559">
    <property type="term" value="F:peptide chain release factor N(5)-glutamine methyltransferase activity"/>
    <property type="evidence" value="ECO:0007669"/>
    <property type="project" value="UniProtKB-EC"/>
</dbReference>
<comment type="function">
    <text evidence="5">Methylates the class 1 translation termination release factors RF1/PrfA and RF2/PrfB on the glutamine residue of the universally conserved GGQ motif.</text>
</comment>
<dbReference type="InterPro" id="IPR019874">
    <property type="entry name" value="RF_methyltr_PrmC"/>
</dbReference>
<dbReference type="InterPro" id="IPR040758">
    <property type="entry name" value="PrmC_N"/>
</dbReference>
<evidence type="ECO:0000259" key="7">
    <source>
        <dbReference type="Pfam" id="PF17827"/>
    </source>
</evidence>
<gene>
    <name evidence="5" type="primary">prmC</name>
    <name evidence="8" type="ORF">SAMN05444336_101739</name>
</gene>
<comment type="similarity">
    <text evidence="5">Belongs to the protein N5-glutamine methyltransferase family. PrmC subfamily.</text>
</comment>
<accession>A0A1H2SQQ4</accession>
<dbReference type="CDD" id="cd02440">
    <property type="entry name" value="AdoMet_MTases"/>
    <property type="match status" value="1"/>
</dbReference>
<dbReference type="Pfam" id="PF05175">
    <property type="entry name" value="MTS"/>
    <property type="match status" value="1"/>
</dbReference>
<dbReference type="Gene3D" id="3.40.50.150">
    <property type="entry name" value="Vaccinia Virus protein VP39"/>
    <property type="match status" value="1"/>
</dbReference>
<dbReference type="AlphaFoldDB" id="A0A1H2SQQ4"/>
<evidence type="ECO:0000256" key="2">
    <source>
        <dbReference type="ARBA" id="ARBA00022679"/>
    </source>
</evidence>
<dbReference type="EC" id="2.1.1.297" evidence="5"/>
<comment type="catalytic activity">
    <reaction evidence="4 5">
        <text>L-glutaminyl-[peptide chain release factor] + S-adenosyl-L-methionine = N(5)-methyl-L-glutaminyl-[peptide chain release factor] + S-adenosyl-L-homocysteine + H(+)</text>
        <dbReference type="Rhea" id="RHEA:42896"/>
        <dbReference type="Rhea" id="RHEA-COMP:10271"/>
        <dbReference type="Rhea" id="RHEA-COMP:10272"/>
        <dbReference type="ChEBI" id="CHEBI:15378"/>
        <dbReference type="ChEBI" id="CHEBI:30011"/>
        <dbReference type="ChEBI" id="CHEBI:57856"/>
        <dbReference type="ChEBI" id="CHEBI:59789"/>
        <dbReference type="ChEBI" id="CHEBI:61891"/>
        <dbReference type="EC" id="2.1.1.297"/>
    </reaction>
</comment>
<feature type="binding site" evidence="5">
    <location>
        <begin position="118"/>
        <end position="122"/>
    </location>
    <ligand>
        <name>S-adenosyl-L-methionine</name>
        <dbReference type="ChEBI" id="CHEBI:59789"/>
    </ligand>
</feature>
<organism evidence="8 9">
    <name type="scientific">Albimonas donghaensis</name>
    <dbReference type="NCBI Taxonomy" id="356660"/>
    <lineage>
        <taxon>Bacteria</taxon>
        <taxon>Pseudomonadati</taxon>
        <taxon>Pseudomonadota</taxon>
        <taxon>Alphaproteobacteria</taxon>
        <taxon>Rhodobacterales</taxon>
        <taxon>Paracoccaceae</taxon>
        <taxon>Albimonas</taxon>
    </lineage>
</organism>
<feature type="binding site" evidence="5">
    <location>
        <position position="141"/>
    </location>
    <ligand>
        <name>S-adenosyl-L-methionine</name>
        <dbReference type="ChEBI" id="CHEBI:59789"/>
    </ligand>
</feature>
<dbReference type="PROSITE" id="PS00092">
    <property type="entry name" value="N6_MTASE"/>
    <property type="match status" value="1"/>
</dbReference>
<evidence type="ECO:0000256" key="3">
    <source>
        <dbReference type="ARBA" id="ARBA00022691"/>
    </source>
</evidence>
<dbReference type="GO" id="GO:0032259">
    <property type="term" value="P:methylation"/>
    <property type="evidence" value="ECO:0007669"/>
    <property type="project" value="UniProtKB-KW"/>
</dbReference>
<evidence type="ECO:0000313" key="9">
    <source>
        <dbReference type="Proteomes" id="UP000199118"/>
    </source>
</evidence>
<dbReference type="InterPro" id="IPR029063">
    <property type="entry name" value="SAM-dependent_MTases_sf"/>
</dbReference>
<dbReference type="InterPro" id="IPR004556">
    <property type="entry name" value="HemK-like"/>
</dbReference>
<dbReference type="SUPFAM" id="SSF53335">
    <property type="entry name" value="S-adenosyl-L-methionine-dependent methyltransferases"/>
    <property type="match status" value="1"/>
</dbReference>
<feature type="domain" description="Release factor glutamine methyltransferase N-terminal" evidence="7">
    <location>
        <begin position="6"/>
        <end position="76"/>
    </location>
</feature>
<dbReference type="Gene3D" id="1.10.8.10">
    <property type="entry name" value="DNA helicase RuvA subunit, C-terminal domain"/>
    <property type="match status" value="1"/>
</dbReference>
<feature type="binding site" evidence="5">
    <location>
        <begin position="184"/>
        <end position="187"/>
    </location>
    <ligand>
        <name>substrate</name>
    </ligand>
</feature>
<evidence type="ECO:0000256" key="5">
    <source>
        <dbReference type="HAMAP-Rule" id="MF_02126"/>
    </source>
</evidence>
<dbReference type="HAMAP" id="MF_02126">
    <property type="entry name" value="RF_methyltr_PrmC"/>
    <property type="match status" value="1"/>
</dbReference>
<dbReference type="InterPro" id="IPR007848">
    <property type="entry name" value="Small_mtfrase_dom"/>
</dbReference>
<feature type="binding site" evidence="5">
    <location>
        <position position="184"/>
    </location>
    <ligand>
        <name>S-adenosyl-L-methionine</name>
        <dbReference type="ChEBI" id="CHEBI:59789"/>
    </ligand>
</feature>
<reference evidence="8 9" key="1">
    <citation type="submission" date="2016-10" db="EMBL/GenBank/DDBJ databases">
        <authorList>
            <person name="de Groot N.N."/>
        </authorList>
    </citation>
    <scope>NUCLEOTIDE SEQUENCE [LARGE SCALE GENOMIC DNA]</scope>
    <source>
        <strain evidence="8 9">DSM 17890</strain>
    </source>
</reference>
<evidence type="ECO:0000313" key="8">
    <source>
        <dbReference type="EMBL" id="SDW33983.1"/>
    </source>
</evidence>
<dbReference type="PANTHER" id="PTHR18895">
    <property type="entry name" value="HEMK METHYLTRANSFERASE"/>
    <property type="match status" value="1"/>
</dbReference>
<keyword evidence="1 5" id="KW-0489">Methyltransferase</keyword>
<dbReference type="GO" id="GO:0003676">
    <property type="term" value="F:nucleic acid binding"/>
    <property type="evidence" value="ECO:0007669"/>
    <property type="project" value="InterPro"/>
</dbReference>
<evidence type="ECO:0000256" key="4">
    <source>
        <dbReference type="ARBA" id="ARBA00048391"/>
    </source>
</evidence>
<dbReference type="Proteomes" id="UP000199118">
    <property type="component" value="Unassembled WGS sequence"/>
</dbReference>
<sequence length="283" mass="29828">MSSRADLLASGVATLTAAGIEGAPRDARLLLRWASGLEAAAFSARLSDSSPADETARFAAAIALRAARRPVSQIVGGREFWGRRFAVSADVLDPRPETETLIAAALDGPRPEAVLDLGLGSGCILLTLLAEWPETIGMGVERSPAALALARANAEAHGVADRAQLLEGDWFAPVRGRFGLVVSNPPYIPEAEVEALDPEVRDWEPMGALAAGPDGLADYRTLAAGLDRALAPGGRAILEIGAGQENDVAAIFAEQGFRLHAAHPDLDGRPRALEFRRSEADFR</sequence>
<dbReference type="STRING" id="356660.SAMN05444336_101739"/>
<keyword evidence="9" id="KW-1185">Reference proteome</keyword>
<keyword evidence="3 5" id="KW-0949">S-adenosyl-L-methionine</keyword>
<dbReference type="Pfam" id="PF17827">
    <property type="entry name" value="PrmC_N"/>
    <property type="match status" value="1"/>
</dbReference>
<dbReference type="InterPro" id="IPR002052">
    <property type="entry name" value="DNA_methylase_N6_adenine_CS"/>
</dbReference>
<dbReference type="OrthoDB" id="9800643at2"/>
<proteinExistence type="inferred from homology"/>
<dbReference type="RefSeq" id="WP_092679748.1">
    <property type="nucleotide sequence ID" value="NZ_FNMZ01000001.1"/>
</dbReference>
<protein>
    <recommendedName>
        <fullName evidence="5">Release factor glutamine methyltransferase</fullName>
        <shortName evidence="5">RF MTase</shortName>
        <ecNumber evidence="5">2.1.1.297</ecNumber>
    </recommendedName>
    <alternativeName>
        <fullName evidence="5">N5-glutamine methyltransferase PrmC</fullName>
    </alternativeName>
    <alternativeName>
        <fullName evidence="5">Protein-(glutamine-N5) MTase PrmC</fullName>
    </alternativeName>
    <alternativeName>
        <fullName evidence="5">Protein-glutamine N-methyltransferase PrmC</fullName>
    </alternativeName>
</protein>
<keyword evidence="2 5" id="KW-0808">Transferase</keyword>
<name>A0A1H2SQQ4_9RHOB</name>
<feature type="domain" description="Methyltransferase small" evidence="6">
    <location>
        <begin position="101"/>
        <end position="191"/>
    </location>
</feature>
<evidence type="ECO:0000256" key="1">
    <source>
        <dbReference type="ARBA" id="ARBA00022603"/>
    </source>
</evidence>
<dbReference type="NCBIfam" id="TIGR03534">
    <property type="entry name" value="RF_mod_PrmC"/>
    <property type="match status" value="1"/>
</dbReference>
<dbReference type="EMBL" id="FNMZ01000001">
    <property type="protein sequence ID" value="SDW33983.1"/>
    <property type="molecule type" value="Genomic_DNA"/>
</dbReference>
<dbReference type="NCBIfam" id="TIGR00536">
    <property type="entry name" value="hemK_fam"/>
    <property type="match status" value="1"/>
</dbReference>
<dbReference type="InterPro" id="IPR050320">
    <property type="entry name" value="N5-glutamine_MTase"/>
</dbReference>
<evidence type="ECO:0000259" key="6">
    <source>
        <dbReference type="Pfam" id="PF05175"/>
    </source>
</evidence>
<feature type="binding site" evidence="5">
    <location>
        <position position="170"/>
    </location>
    <ligand>
        <name>S-adenosyl-L-methionine</name>
        <dbReference type="ChEBI" id="CHEBI:59789"/>
    </ligand>
</feature>
<dbReference type="PANTHER" id="PTHR18895:SF74">
    <property type="entry name" value="MTRF1L RELEASE FACTOR GLUTAMINE METHYLTRANSFERASE"/>
    <property type="match status" value="1"/>
</dbReference>